<evidence type="ECO:0000313" key="2">
    <source>
        <dbReference type="EMBL" id="BAL52659.1"/>
    </source>
</evidence>
<keyword evidence="1" id="KW-1133">Transmembrane helix</keyword>
<keyword evidence="1" id="KW-0812">Transmembrane</keyword>
<gene>
    <name evidence="2" type="ORF">HGMM_F02E06C23</name>
</gene>
<protein>
    <submittedName>
        <fullName evidence="2">Uncharacterized protein</fullName>
    </submittedName>
</protein>
<evidence type="ECO:0000256" key="1">
    <source>
        <dbReference type="SAM" id="Phobius"/>
    </source>
</evidence>
<dbReference type="AlphaFoldDB" id="H5S923"/>
<dbReference type="EMBL" id="AP011636">
    <property type="protein sequence ID" value="BAL52659.1"/>
    <property type="molecule type" value="Genomic_DNA"/>
</dbReference>
<organism evidence="2">
    <name type="scientific">uncultured Acetothermia bacterium</name>
    <dbReference type="NCBI Taxonomy" id="236499"/>
    <lineage>
        <taxon>Bacteria</taxon>
        <taxon>Candidatus Bipolaricaulota</taxon>
        <taxon>environmental samples</taxon>
    </lineage>
</organism>
<reference evidence="2" key="1">
    <citation type="journal article" date="2005" name="Environ. Microbiol.">
        <title>Genetic and functional properties of uncultivated thermophilic crenarchaeotes from a subsurface gold mine as revealed by analysis of genome fragments.</title>
        <authorList>
            <person name="Nunoura T."/>
            <person name="Hirayama H."/>
            <person name="Takami H."/>
            <person name="Oida H."/>
            <person name="Nishi S."/>
            <person name="Shimamura S."/>
            <person name="Suzuki Y."/>
            <person name="Inagaki F."/>
            <person name="Takai K."/>
            <person name="Nealson K.H."/>
            <person name="Horikoshi K."/>
        </authorList>
    </citation>
    <scope>NUCLEOTIDE SEQUENCE</scope>
</reference>
<name>H5S923_9BACT</name>
<keyword evidence="1" id="KW-0472">Membrane</keyword>
<sequence>MGSNLRVTWALCPGARLGHALTIWYGALVLSVNVTLTDPSFFTVRVFSIGNPTFSVRSPQAPMLLHCSLNTNNPLPKSRVAGLKLTLCAMPVALTVLLPALLLIVMPLEKLPAVAELNLTTTSCGCPGSKLKLAPDTMLNGAGTETVPLSLPPPPFQITNDACVCWVMNVCGTVRLVVERLIIGVRLVHR</sequence>
<reference evidence="2" key="2">
    <citation type="journal article" date="2012" name="PLoS ONE">
        <title>A Deeply Branching Thermophilic Bacterium with an Ancient Acetyl-CoA Pathway Dominates a Subsurface Ecosystem.</title>
        <authorList>
            <person name="Takami H."/>
            <person name="Noguchi H."/>
            <person name="Takaki Y."/>
            <person name="Uchiyama I."/>
            <person name="Toyoda A."/>
            <person name="Nishi S."/>
            <person name="Chee G.-J."/>
            <person name="Arai W."/>
            <person name="Nunoura T."/>
            <person name="Itoh T."/>
            <person name="Hattori M."/>
            <person name="Takai K."/>
        </authorList>
    </citation>
    <scope>NUCLEOTIDE SEQUENCE</scope>
</reference>
<feature type="transmembrane region" description="Helical" evidence="1">
    <location>
        <begin position="85"/>
        <end position="108"/>
    </location>
</feature>
<accession>H5S923</accession>
<proteinExistence type="predicted"/>